<evidence type="ECO:0000313" key="2">
    <source>
        <dbReference type="EMBL" id="MBB5429407.1"/>
    </source>
</evidence>
<name>A0A7W8QE86_PARAM</name>
<sequence>RRARGYANLETMRTVLFLIAGKLNFASINPHAA</sequence>
<comment type="caution">
    <text evidence="1">The sequence shown here is derived from an EMBL/GenBank/DDBJ whole genome shotgun (WGS) entry which is preliminary data.</text>
</comment>
<dbReference type="AlphaFoldDB" id="A0A7W8QE86"/>
<reference evidence="1 3" key="1">
    <citation type="submission" date="2020-08" db="EMBL/GenBank/DDBJ databases">
        <title>Genomic Encyclopedia of Type Strains, Phase IV (KMG-V): Genome sequencing to study the core and pangenomes of soil and plant-associated prokaryotes.</title>
        <authorList>
            <person name="Whitman W."/>
        </authorList>
    </citation>
    <scope>NUCLEOTIDE SEQUENCE [LARGE SCALE GENOMIC DNA]</scope>
    <source>
        <strain evidence="1 3">JPY158</strain>
    </source>
</reference>
<dbReference type="Proteomes" id="UP000592780">
    <property type="component" value="Unassembled WGS sequence"/>
</dbReference>
<protein>
    <recommendedName>
        <fullName evidence="4">Transposase</fullName>
    </recommendedName>
</protein>
<dbReference type="EMBL" id="JACHDD010000015">
    <property type="protein sequence ID" value="MBB5428705.1"/>
    <property type="molecule type" value="Genomic_DNA"/>
</dbReference>
<gene>
    <name evidence="1" type="ORF">HDG40_006900</name>
    <name evidence="2" type="ORF">HDG40_007604</name>
</gene>
<evidence type="ECO:0008006" key="4">
    <source>
        <dbReference type="Google" id="ProtNLM"/>
    </source>
</evidence>
<evidence type="ECO:0000313" key="3">
    <source>
        <dbReference type="Proteomes" id="UP000592780"/>
    </source>
</evidence>
<keyword evidence="3" id="KW-1185">Reference proteome</keyword>
<accession>A0A7W8QE86</accession>
<evidence type="ECO:0000313" key="1">
    <source>
        <dbReference type="EMBL" id="MBB5428705.1"/>
    </source>
</evidence>
<feature type="non-terminal residue" evidence="1">
    <location>
        <position position="1"/>
    </location>
</feature>
<proteinExistence type="predicted"/>
<dbReference type="EMBL" id="JACHDD010000025">
    <property type="protein sequence ID" value="MBB5429407.1"/>
    <property type="molecule type" value="Genomic_DNA"/>
</dbReference>
<organism evidence="1 3">
    <name type="scientific">Paraburkholderia atlantica</name>
    <dbReference type="NCBI Taxonomy" id="2654982"/>
    <lineage>
        <taxon>Bacteria</taxon>
        <taxon>Pseudomonadati</taxon>
        <taxon>Pseudomonadota</taxon>
        <taxon>Betaproteobacteria</taxon>
        <taxon>Burkholderiales</taxon>
        <taxon>Burkholderiaceae</taxon>
        <taxon>Paraburkholderia</taxon>
    </lineage>
</organism>